<gene>
    <name evidence="9" type="ORF">QQ020_24515</name>
</gene>
<evidence type="ECO:0000256" key="5">
    <source>
        <dbReference type="ARBA" id="ARBA00023136"/>
    </source>
</evidence>
<evidence type="ECO:0000313" key="10">
    <source>
        <dbReference type="Proteomes" id="UP001172083"/>
    </source>
</evidence>
<comment type="subcellular location">
    <subcellularLocation>
        <location evidence="1">Cell membrane</location>
        <topology evidence="1">Multi-pass membrane protein</topology>
    </subcellularLocation>
</comment>
<feature type="transmembrane region" description="Helical" evidence="6">
    <location>
        <begin position="746"/>
        <end position="767"/>
    </location>
</feature>
<keyword evidence="2" id="KW-1003">Cell membrane</keyword>
<feature type="domain" description="ABC3 transporter permease C-terminal" evidence="7">
    <location>
        <begin position="747"/>
        <end position="859"/>
    </location>
</feature>
<dbReference type="PANTHER" id="PTHR30572:SF18">
    <property type="entry name" value="ABC-TYPE MACROLIDE FAMILY EXPORT SYSTEM PERMEASE COMPONENT 2"/>
    <property type="match status" value="1"/>
</dbReference>
<dbReference type="InterPro" id="IPR047699">
    <property type="entry name" value="Permease_put_prefix"/>
</dbReference>
<dbReference type="Pfam" id="PF12704">
    <property type="entry name" value="MacB_PCD"/>
    <property type="match status" value="1"/>
</dbReference>
<organism evidence="9 10">
    <name type="scientific">Agaribacillus aureus</name>
    <dbReference type="NCBI Taxonomy" id="3051825"/>
    <lineage>
        <taxon>Bacteria</taxon>
        <taxon>Pseudomonadati</taxon>
        <taxon>Bacteroidota</taxon>
        <taxon>Cytophagia</taxon>
        <taxon>Cytophagales</taxon>
        <taxon>Splendidivirgaceae</taxon>
        <taxon>Agaribacillus</taxon>
    </lineage>
</organism>
<feature type="transmembrane region" description="Helical" evidence="6">
    <location>
        <begin position="453"/>
        <end position="476"/>
    </location>
</feature>
<dbReference type="InterPro" id="IPR025857">
    <property type="entry name" value="MacB_PCD"/>
</dbReference>
<dbReference type="PANTHER" id="PTHR30572">
    <property type="entry name" value="MEMBRANE COMPONENT OF TRANSPORTER-RELATED"/>
    <property type="match status" value="1"/>
</dbReference>
<dbReference type="RefSeq" id="WP_346760603.1">
    <property type="nucleotide sequence ID" value="NZ_JAUJEB010000006.1"/>
</dbReference>
<evidence type="ECO:0000259" key="7">
    <source>
        <dbReference type="Pfam" id="PF02687"/>
    </source>
</evidence>
<feature type="domain" description="MacB-like periplasmic core" evidence="8">
    <location>
        <begin position="98"/>
        <end position="319"/>
    </location>
</feature>
<dbReference type="Proteomes" id="UP001172083">
    <property type="component" value="Unassembled WGS sequence"/>
</dbReference>
<keyword evidence="5 6" id="KW-0472">Membrane</keyword>
<dbReference type="InterPro" id="IPR050250">
    <property type="entry name" value="Macrolide_Exporter_MacB"/>
</dbReference>
<dbReference type="Pfam" id="PF02687">
    <property type="entry name" value="FtsX"/>
    <property type="match status" value="2"/>
</dbReference>
<accession>A0ABT8LBW0</accession>
<feature type="transmembrane region" description="Helical" evidence="6">
    <location>
        <begin position="410"/>
        <end position="433"/>
    </location>
</feature>
<feature type="domain" description="ABC3 transporter permease C-terminal" evidence="7">
    <location>
        <begin position="365"/>
        <end position="481"/>
    </location>
</feature>
<name>A0ABT8LBW0_9BACT</name>
<feature type="transmembrane region" description="Helical" evidence="6">
    <location>
        <begin position="97"/>
        <end position="118"/>
    </location>
</feature>
<evidence type="ECO:0000256" key="4">
    <source>
        <dbReference type="ARBA" id="ARBA00022989"/>
    </source>
</evidence>
<proteinExistence type="predicted"/>
<keyword evidence="10" id="KW-1185">Reference proteome</keyword>
<evidence type="ECO:0000256" key="3">
    <source>
        <dbReference type="ARBA" id="ARBA00022692"/>
    </source>
</evidence>
<sequence length="866" mass="99367">MKPTNPIPPSAAQKFLCLFLKDDLAEEVHGDLQEQFHAMLKKKSPFRARLNYWYQVINYVRPFALKNYKSKNSNYLIMYRHHVKIAWRNVLKDKISFLINTLGLALSMFCAMLIILWINDELSYETFFPESDQIYRLVQDQEYDNGEVFKVAANPGILPLYINDNYAGIKAFTRFRPLADKVLVEHGNTQFYEHITYVDSTFFDVFQLPFLAGNPENSLDNPNSMVITANTAEKYFGKTWQQDGILGKMISLNTNEQYLVAGVIDNLPSNTHFKFDVLLPFRKLYEQGWYLGWGNNYYYAYFLLEKNASAAALSEQISKFAETRDDLTDVLYLQALEKIHLYSDFDIDVYGSTELRYPYVNIFVIVAIAIILIACINFMNLSTAQSEKRAKEIGLRKAIGSRRSQIMGQLLSESVLIAMLALIIAWTATGFALPYFNNIADKSITFGVDKWSIWLAFVIGSVFIGLLAGSYPAIYLSKFKPVQVLKGKFHTGGGGTTFRRILVIVQFAVSIILLAGTAIVYKQFQYFMDKDLGYDKDLLIYMPARGDIMKNYDSFKNELLQQSSINGVTISSDIPTYTVHSFGGFDWEGKNEEDDILLHAFSAGFDYVETLDLQLAEGRSFSPDFPADSGNYILNETALKLTGLTAPIGQRFTMWGNEGKIVGIVKDFNFKSLHKKVEPLVLFMNRNWTAYLMVRIAPGDTDQSLRLVEGSWNKANPEYPFEYHFMDQQYENLYNSEKRMVKVFDYFTFFTLFIACLGLIGLINHMVEKRRKEISIRKVFGASISRILTLLFREYLQLILIAFLISIPVTIYLVLDWLDNYAYRIEVQWWMFAIPGFLVLFIALLLVSGQTAKAVRQNPVDSLRHE</sequence>
<evidence type="ECO:0000256" key="2">
    <source>
        <dbReference type="ARBA" id="ARBA00022475"/>
    </source>
</evidence>
<evidence type="ECO:0000256" key="6">
    <source>
        <dbReference type="SAM" id="Phobius"/>
    </source>
</evidence>
<feature type="transmembrane region" description="Helical" evidence="6">
    <location>
        <begin position="827"/>
        <end position="847"/>
    </location>
</feature>
<keyword evidence="3 6" id="KW-0812">Transmembrane</keyword>
<feature type="transmembrane region" description="Helical" evidence="6">
    <location>
        <begin position="359"/>
        <end position="381"/>
    </location>
</feature>
<dbReference type="InterPro" id="IPR003838">
    <property type="entry name" value="ABC3_permease_C"/>
</dbReference>
<evidence type="ECO:0000256" key="1">
    <source>
        <dbReference type="ARBA" id="ARBA00004651"/>
    </source>
</evidence>
<evidence type="ECO:0000259" key="8">
    <source>
        <dbReference type="Pfam" id="PF12704"/>
    </source>
</evidence>
<evidence type="ECO:0000313" key="9">
    <source>
        <dbReference type="EMBL" id="MDN5215265.1"/>
    </source>
</evidence>
<feature type="transmembrane region" description="Helical" evidence="6">
    <location>
        <begin position="795"/>
        <end position="815"/>
    </location>
</feature>
<dbReference type="EMBL" id="JAUJEB010000006">
    <property type="protein sequence ID" value="MDN5215265.1"/>
    <property type="molecule type" value="Genomic_DNA"/>
</dbReference>
<comment type="caution">
    <text evidence="9">The sequence shown here is derived from an EMBL/GenBank/DDBJ whole genome shotgun (WGS) entry which is preliminary data.</text>
</comment>
<protein>
    <submittedName>
        <fullName evidence="9">ABC transporter permease</fullName>
    </submittedName>
</protein>
<reference evidence="9" key="1">
    <citation type="submission" date="2023-06" db="EMBL/GenBank/DDBJ databases">
        <title>Genomic of Agaribacillus aureum.</title>
        <authorList>
            <person name="Wang G."/>
        </authorList>
    </citation>
    <scope>NUCLEOTIDE SEQUENCE</scope>
    <source>
        <strain evidence="9">BMA12</strain>
    </source>
</reference>
<feature type="transmembrane region" description="Helical" evidence="6">
    <location>
        <begin position="497"/>
        <end position="521"/>
    </location>
</feature>
<dbReference type="NCBIfam" id="NF038404">
    <property type="entry name" value="perm_prefix_2"/>
    <property type="match status" value="1"/>
</dbReference>
<keyword evidence="4 6" id="KW-1133">Transmembrane helix</keyword>